<reference evidence="2" key="1">
    <citation type="submission" date="2025-08" db="UniProtKB">
        <authorList>
            <consortium name="Ensembl"/>
        </authorList>
    </citation>
    <scope>IDENTIFICATION</scope>
</reference>
<evidence type="ECO:0000313" key="2">
    <source>
        <dbReference type="Ensembl" id="ENSSMRP00000006483.1"/>
    </source>
</evidence>
<dbReference type="AlphaFoldDB" id="A0A8D0DLG0"/>
<evidence type="ECO:0000256" key="1">
    <source>
        <dbReference type="SAM" id="Phobius"/>
    </source>
</evidence>
<keyword evidence="1" id="KW-1133">Transmembrane helix</keyword>
<protein>
    <submittedName>
        <fullName evidence="2">Uncharacterized protein</fullName>
    </submittedName>
</protein>
<keyword evidence="1" id="KW-0472">Membrane</keyword>
<dbReference type="Proteomes" id="UP000694421">
    <property type="component" value="Unplaced"/>
</dbReference>
<evidence type="ECO:0000313" key="3">
    <source>
        <dbReference type="Proteomes" id="UP000694421"/>
    </source>
</evidence>
<keyword evidence="3" id="KW-1185">Reference proteome</keyword>
<organism evidence="2 3">
    <name type="scientific">Salvator merianae</name>
    <name type="common">Argentine black and white tegu</name>
    <name type="synonym">Tupinambis merianae</name>
    <dbReference type="NCBI Taxonomy" id="96440"/>
    <lineage>
        <taxon>Eukaryota</taxon>
        <taxon>Metazoa</taxon>
        <taxon>Chordata</taxon>
        <taxon>Craniata</taxon>
        <taxon>Vertebrata</taxon>
        <taxon>Euteleostomi</taxon>
        <taxon>Lepidosauria</taxon>
        <taxon>Squamata</taxon>
        <taxon>Bifurcata</taxon>
        <taxon>Unidentata</taxon>
        <taxon>Episquamata</taxon>
        <taxon>Laterata</taxon>
        <taxon>Teiioidea</taxon>
        <taxon>Teiidae</taxon>
        <taxon>Salvator</taxon>
    </lineage>
</organism>
<feature type="transmembrane region" description="Helical" evidence="1">
    <location>
        <begin position="32"/>
        <end position="55"/>
    </location>
</feature>
<name>A0A8D0DLG0_SALMN</name>
<accession>A0A8D0DLG0</accession>
<proteinExistence type="predicted"/>
<sequence length="119" mass="13822">MLICNFLYLFQVLHLEDYENGALFSSITHGPYPLIITFMLLCLDSMLYLLLGVYLDQVMPGDYGLRRSFLFFLKPSFWAKRLRNYKQLDETSVEGNLDVSGIIEPVPPEFQGKNAIRYD</sequence>
<reference evidence="2" key="2">
    <citation type="submission" date="2025-09" db="UniProtKB">
        <authorList>
            <consortium name="Ensembl"/>
        </authorList>
    </citation>
    <scope>IDENTIFICATION</scope>
</reference>
<keyword evidence="1" id="KW-0812">Transmembrane</keyword>
<dbReference type="GeneTree" id="ENSGT00940000158172"/>
<dbReference type="OMA" id="RTHNKVI"/>
<dbReference type="Ensembl" id="ENSSMRT00000007602.1">
    <property type="protein sequence ID" value="ENSSMRP00000006483.1"/>
    <property type="gene ID" value="ENSSMRG00000005246.1"/>
</dbReference>